<evidence type="ECO:0000256" key="4">
    <source>
        <dbReference type="ARBA" id="ARBA00023136"/>
    </source>
</evidence>
<dbReference type="Proteomes" id="UP001230188">
    <property type="component" value="Unassembled WGS sequence"/>
</dbReference>
<evidence type="ECO:0000256" key="3">
    <source>
        <dbReference type="ARBA" id="ARBA00022989"/>
    </source>
</evidence>
<evidence type="ECO:0000256" key="2">
    <source>
        <dbReference type="ARBA" id="ARBA00022692"/>
    </source>
</evidence>
<dbReference type="Pfam" id="PF07690">
    <property type="entry name" value="MFS_1"/>
    <property type="match status" value="1"/>
</dbReference>
<reference evidence="6" key="1">
    <citation type="submission" date="2023-01" db="EMBL/GenBank/DDBJ databases">
        <title>Metagenome sequencing of chrysophaentin producing Chrysophaeum taylorii.</title>
        <authorList>
            <person name="Davison J."/>
            <person name="Bewley C."/>
        </authorList>
    </citation>
    <scope>NUCLEOTIDE SEQUENCE</scope>
    <source>
        <strain evidence="6">NIES-1699</strain>
    </source>
</reference>
<dbReference type="PANTHER" id="PTHR11662">
    <property type="entry name" value="SOLUTE CARRIER FAMILY 17"/>
    <property type="match status" value="1"/>
</dbReference>
<accession>A0AAD7XF95</accession>
<keyword evidence="7" id="KW-1185">Reference proteome</keyword>
<proteinExistence type="predicted"/>
<dbReference type="EMBL" id="JAQMWT010000587">
    <property type="protein sequence ID" value="KAJ8599112.1"/>
    <property type="molecule type" value="Genomic_DNA"/>
</dbReference>
<dbReference type="GO" id="GO:0022857">
    <property type="term" value="F:transmembrane transporter activity"/>
    <property type="evidence" value="ECO:0007669"/>
    <property type="project" value="InterPro"/>
</dbReference>
<keyword evidence="3 5" id="KW-1133">Transmembrane helix</keyword>
<evidence type="ECO:0000313" key="7">
    <source>
        <dbReference type="Proteomes" id="UP001230188"/>
    </source>
</evidence>
<dbReference type="InterPro" id="IPR036259">
    <property type="entry name" value="MFS_trans_sf"/>
</dbReference>
<feature type="transmembrane region" description="Helical" evidence="5">
    <location>
        <begin position="310"/>
        <end position="330"/>
    </location>
</feature>
<dbReference type="Gene3D" id="1.20.1250.20">
    <property type="entry name" value="MFS general substrate transporter like domains"/>
    <property type="match status" value="2"/>
</dbReference>
<keyword evidence="4 5" id="KW-0472">Membrane</keyword>
<dbReference type="AlphaFoldDB" id="A0AAD7XF95"/>
<organism evidence="6 7">
    <name type="scientific">Chrysophaeum taylorii</name>
    <dbReference type="NCBI Taxonomy" id="2483200"/>
    <lineage>
        <taxon>Eukaryota</taxon>
        <taxon>Sar</taxon>
        <taxon>Stramenopiles</taxon>
        <taxon>Ochrophyta</taxon>
        <taxon>Pelagophyceae</taxon>
        <taxon>Pelagomonadales</taxon>
        <taxon>Pelagomonadaceae</taxon>
        <taxon>Chrysophaeum</taxon>
    </lineage>
</organism>
<name>A0AAD7XF95_9STRA</name>
<comment type="subcellular location">
    <subcellularLocation>
        <location evidence="1">Membrane</location>
        <topology evidence="1">Multi-pass membrane protein</topology>
    </subcellularLocation>
</comment>
<dbReference type="PANTHER" id="PTHR11662:SF399">
    <property type="entry name" value="FI19708P1-RELATED"/>
    <property type="match status" value="1"/>
</dbReference>
<feature type="transmembrane region" description="Helical" evidence="5">
    <location>
        <begin position="20"/>
        <end position="47"/>
    </location>
</feature>
<comment type="caution">
    <text evidence="6">The sequence shown here is derived from an EMBL/GenBank/DDBJ whole genome shotgun (WGS) entry which is preliminary data.</text>
</comment>
<evidence type="ECO:0000256" key="5">
    <source>
        <dbReference type="SAM" id="Phobius"/>
    </source>
</evidence>
<dbReference type="InterPro" id="IPR050382">
    <property type="entry name" value="MFS_Na/Anion_cotransporter"/>
</dbReference>
<gene>
    <name evidence="6" type="ORF">CTAYLR_006348</name>
</gene>
<keyword evidence="2 5" id="KW-0812">Transmembrane</keyword>
<evidence type="ECO:0000313" key="6">
    <source>
        <dbReference type="EMBL" id="KAJ8599112.1"/>
    </source>
</evidence>
<feature type="transmembrane region" description="Helical" evidence="5">
    <location>
        <begin position="59"/>
        <end position="80"/>
    </location>
</feature>
<feature type="transmembrane region" description="Helical" evidence="5">
    <location>
        <begin position="154"/>
        <end position="178"/>
    </location>
</feature>
<feature type="transmembrane region" description="Helical" evidence="5">
    <location>
        <begin position="371"/>
        <end position="396"/>
    </location>
</feature>
<feature type="transmembrane region" description="Helical" evidence="5">
    <location>
        <begin position="402"/>
        <end position="422"/>
    </location>
</feature>
<feature type="transmembrane region" description="Helical" evidence="5">
    <location>
        <begin position="190"/>
        <end position="209"/>
    </location>
</feature>
<evidence type="ECO:0000256" key="1">
    <source>
        <dbReference type="ARBA" id="ARBA00004141"/>
    </source>
</evidence>
<protein>
    <recommendedName>
        <fullName evidence="8">Major facilitator superfamily (MFS) profile domain-containing protein</fullName>
    </recommendedName>
</protein>
<evidence type="ECO:0008006" key="8">
    <source>
        <dbReference type="Google" id="ProtNLM"/>
    </source>
</evidence>
<dbReference type="SUPFAM" id="SSF103473">
    <property type="entry name" value="MFS general substrate transporter"/>
    <property type="match status" value="1"/>
</dbReference>
<feature type="transmembrane region" description="Helical" evidence="5">
    <location>
        <begin position="336"/>
        <end position="359"/>
    </location>
</feature>
<dbReference type="GO" id="GO:0016020">
    <property type="term" value="C:membrane"/>
    <property type="evidence" value="ECO:0007669"/>
    <property type="project" value="UniProtKB-SubCell"/>
</dbReference>
<dbReference type="InterPro" id="IPR011701">
    <property type="entry name" value="MFS"/>
</dbReference>
<sequence length="431" mass="45249">MYTSYDLLASTSAAPCRERWVVGVLIGVGIMQCYAVRSSMSVAVVGLGARYGWSESERGAVLSAFFWGYVAAMLCGPRIVATLGRARTFGTSVVLASALTALVPSVAPHSVKGACALRALAGAAEASTYPSVLALFERWAPDTEDATKTTRGKFVAIALGGDALGTILGFLVAGTMLSASGEPATFAEPLGAGGPFYVTAAIAAPWYLAWRTVDARKDGAAAPTLPWRYVASEPSVRGLFSQHLASNWCSYTLLTELPSFLNDRFDVSLDRAATLLVPVYVAYSIGQQTGGGVVDAAVNDWRFELATARLAIEWVSFAGAAAALLVVAFADTQDALLFVVSLVSLATFCLGLSVSGGWSSNFLDLAPNQACGLYTCSNFIANMAGILTPIVTSYLVHNPASWSRVFVLAALVNLAAVTFWSFTISTTPALH</sequence>